<accession>A0A5N5LG78</accession>
<comment type="caution">
    <text evidence="2">The sequence shown here is derived from an EMBL/GenBank/DDBJ whole genome shotgun (WGS) entry which is preliminary data.</text>
</comment>
<organism evidence="2 3">
    <name type="scientific">Salix brachista</name>
    <dbReference type="NCBI Taxonomy" id="2182728"/>
    <lineage>
        <taxon>Eukaryota</taxon>
        <taxon>Viridiplantae</taxon>
        <taxon>Streptophyta</taxon>
        <taxon>Embryophyta</taxon>
        <taxon>Tracheophyta</taxon>
        <taxon>Spermatophyta</taxon>
        <taxon>Magnoliopsida</taxon>
        <taxon>eudicotyledons</taxon>
        <taxon>Gunneridae</taxon>
        <taxon>Pentapetalae</taxon>
        <taxon>rosids</taxon>
        <taxon>fabids</taxon>
        <taxon>Malpighiales</taxon>
        <taxon>Salicaceae</taxon>
        <taxon>Saliceae</taxon>
        <taxon>Salix</taxon>
    </lineage>
</organism>
<protein>
    <submittedName>
        <fullName evidence="2">Uncharacterized protein</fullName>
    </submittedName>
</protein>
<name>A0A5N5LG78_9ROSI</name>
<feature type="chain" id="PRO_5024418108" evidence="1">
    <location>
        <begin position="27"/>
        <end position="206"/>
    </location>
</feature>
<evidence type="ECO:0000256" key="1">
    <source>
        <dbReference type="SAM" id="SignalP"/>
    </source>
</evidence>
<proteinExistence type="predicted"/>
<dbReference type="AlphaFoldDB" id="A0A5N5LG78"/>
<sequence length="206" mass="22817">MVGGACAGGWTCRVLCISLVFAGLAGRQVEPILGLVSGIHVCRMVTAPIKLEPQTRYARMGQEAILVPSTFSWTSRNLFACLVREGNEKGPGFGAREGAALESLSLETGNSKPAKIGSYSSGDRDNHLHVKVMETRHSTRNLRYGSVWQYHMKLRVKTHEKVCKCYTLGKPERRSGKRGVYGAKVNYRLEGEEGRRFSHMPMRTTS</sequence>
<gene>
    <name evidence="2" type="ORF">DKX38_014616</name>
</gene>
<dbReference type="EMBL" id="VDCV01000009">
    <property type="protein sequence ID" value="KAB5541642.1"/>
    <property type="molecule type" value="Genomic_DNA"/>
</dbReference>
<reference evidence="3" key="1">
    <citation type="journal article" date="2019" name="Gigascience">
        <title>De novo genome assembly of the endangered Acer yangbiense, a plant species with extremely small populations endemic to Yunnan Province, China.</title>
        <authorList>
            <person name="Yang J."/>
            <person name="Wariss H.M."/>
            <person name="Tao L."/>
            <person name="Zhang R."/>
            <person name="Yun Q."/>
            <person name="Hollingsworth P."/>
            <person name="Dao Z."/>
            <person name="Luo G."/>
            <person name="Guo H."/>
            <person name="Ma Y."/>
            <person name="Sun W."/>
        </authorList>
    </citation>
    <scope>NUCLEOTIDE SEQUENCE [LARGE SCALE GENOMIC DNA]</scope>
    <source>
        <strain evidence="3">cv. br00</strain>
    </source>
</reference>
<dbReference type="Proteomes" id="UP000326939">
    <property type="component" value="Chromosome 9"/>
</dbReference>
<keyword evidence="3" id="KW-1185">Reference proteome</keyword>
<evidence type="ECO:0000313" key="2">
    <source>
        <dbReference type="EMBL" id="KAB5541642.1"/>
    </source>
</evidence>
<keyword evidence="1" id="KW-0732">Signal</keyword>
<evidence type="ECO:0000313" key="3">
    <source>
        <dbReference type="Proteomes" id="UP000326939"/>
    </source>
</evidence>
<feature type="signal peptide" evidence="1">
    <location>
        <begin position="1"/>
        <end position="26"/>
    </location>
</feature>